<evidence type="ECO:0000313" key="3">
    <source>
        <dbReference type="EMBL" id="BBO78190.1"/>
    </source>
</evidence>
<name>A0A5K7ZBL1_9BACT</name>
<dbReference type="AlphaFoldDB" id="A0A5K7ZBL1"/>
<evidence type="ECO:0000313" key="4">
    <source>
        <dbReference type="Proteomes" id="UP000427769"/>
    </source>
</evidence>
<keyword evidence="4" id="KW-1185">Reference proteome</keyword>
<dbReference type="KEGG" id="dwd:DSCW_56070"/>
<sequence>MIYAVVLVSVSAGKEISGEKGVYDVALISGLTDVDVITLSNSRLAGKDVLGLYQAGISILIAFVANLAFKLAIVAFIGDIKMLRMTMLCFSCIALPALLIFL</sequence>
<dbReference type="Proteomes" id="UP000427769">
    <property type="component" value="Chromosome"/>
</dbReference>
<gene>
    <name evidence="3" type="ORF">DSCW_56070</name>
</gene>
<keyword evidence="1" id="KW-0472">Membrane</keyword>
<proteinExistence type="predicted"/>
<accession>A0A5K7ZBL1</accession>
<keyword evidence="1" id="KW-1133">Transmembrane helix</keyword>
<evidence type="ECO:0000259" key="2">
    <source>
        <dbReference type="Pfam" id="PF13194"/>
    </source>
</evidence>
<organism evidence="3 4">
    <name type="scientific">Desulfosarcina widdelii</name>
    <dbReference type="NCBI Taxonomy" id="947919"/>
    <lineage>
        <taxon>Bacteria</taxon>
        <taxon>Pseudomonadati</taxon>
        <taxon>Thermodesulfobacteriota</taxon>
        <taxon>Desulfobacteria</taxon>
        <taxon>Desulfobacterales</taxon>
        <taxon>Desulfosarcinaceae</taxon>
        <taxon>Desulfosarcina</taxon>
    </lineage>
</organism>
<keyword evidence="1" id="KW-0812">Transmembrane</keyword>
<dbReference type="EMBL" id="AP021875">
    <property type="protein sequence ID" value="BBO78190.1"/>
    <property type="molecule type" value="Genomic_DNA"/>
</dbReference>
<evidence type="ECO:0000256" key="1">
    <source>
        <dbReference type="SAM" id="Phobius"/>
    </source>
</evidence>
<dbReference type="Pfam" id="PF13194">
    <property type="entry name" value="DUF4010"/>
    <property type="match status" value="1"/>
</dbReference>
<reference evidence="3 4" key="1">
    <citation type="submission" date="2019-11" db="EMBL/GenBank/DDBJ databases">
        <title>Comparative genomics of hydrocarbon-degrading Desulfosarcina strains.</title>
        <authorList>
            <person name="Watanabe M."/>
            <person name="Kojima H."/>
            <person name="Fukui M."/>
        </authorList>
    </citation>
    <scope>NUCLEOTIDE SEQUENCE [LARGE SCALE GENOMIC DNA]</scope>
    <source>
        <strain evidence="3 4">PP31</strain>
    </source>
</reference>
<dbReference type="InterPro" id="IPR025105">
    <property type="entry name" value="DUF4010"/>
</dbReference>
<protein>
    <recommendedName>
        <fullName evidence="2">DUF4010 domain-containing protein</fullName>
    </recommendedName>
</protein>
<feature type="transmembrane region" description="Helical" evidence="1">
    <location>
        <begin position="52"/>
        <end position="76"/>
    </location>
</feature>
<feature type="domain" description="DUF4010" evidence="2">
    <location>
        <begin position="2"/>
        <end position="78"/>
    </location>
</feature>